<dbReference type="RefSeq" id="WP_307404495.1">
    <property type="nucleotide sequence ID" value="NZ_JAUSUR010000001.1"/>
</dbReference>
<keyword evidence="1" id="KW-1133">Transmembrane helix</keyword>
<evidence type="ECO:0000313" key="3">
    <source>
        <dbReference type="Proteomes" id="UP001230220"/>
    </source>
</evidence>
<protein>
    <submittedName>
        <fullName evidence="2">Alkaline shock family protein YloU</fullName>
    </submittedName>
</protein>
<sequence length="189" mass="21440">MKRILKWIAVIFSFLLLVNAVVVSMIFIRIPDVSWNIFYTIMRNEWLQYIVVGSLIITAILLFVLIVKTVVQKEEDREFTIHKDAGDLTISDESIISSAQFALDGIREIKRYAVDVQGKPSDKKVTLKVNAEVLSNVDYETLAQEVTSKVKEVVSGSLGVDIDKVNVRVSQYTPEERTAQNKKKPPRVI</sequence>
<keyword evidence="1" id="KW-0812">Transmembrane</keyword>
<reference evidence="2 3" key="1">
    <citation type="submission" date="2023-07" db="EMBL/GenBank/DDBJ databases">
        <title>Genomic Encyclopedia of Type Strains, Phase IV (KMG-IV): sequencing the most valuable type-strain genomes for metagenomic binning, comparative biology and taxonomic classification.</title>
        <authorList>
            <person name="Goeker M."/>
        </authorList>
    </citation>
    <scope>NUCLEOTIDE SEQUENCE [LARGE SCALE GENOMIC DNA]</scope>
    <source>
        <strain evidence="2 3">DSM 16784</strain>
    </source>
</reference>
<feature type="transmembrane region" description="Helical" evidence="1">
    <location>
        <begin position="46"/>
        <end position="67"/>
    </location>
</feature>
<accession>A0ABU0DXP6</accession>
<comment type="caution">
    <text evidence="2">The sequence shown here is derived from an EMBL/GenBank/DDBJ whole genome shotgun (WGS) entry which is preliminary data.</text>
</comment>
<evidence type="ECO:0000313" key="2">
    <source>
        <dbReference type="EMBL" id="MDQ0359409.1"/>
    </source>
</evidence>
<organism evidence="2 3">
    <name type="scientific">Breznakia pachnodae</name>
    <dbReference type="NCBI Taxonomy" id="265178"/>
    <lineage>
        <taxon>Bacteria</taxon>
        <taxon>Bacillati</taxon>
        <taxon>Bacillota</taxon>
        <taxon>Erysipelotrichia</taxon>
        <taxon>Erysipelotrichales</taxon>
        <taxon>Erysipelotrichaceae</taxon>
        <taxon>Breznakia</taxon>
    </lineage>
</organism>
<name>A0ABU0DXP6_9FIRM</name>
<gene>
    <name evidence="2" type="ORF">J2S15_000140</name>
</gene>
<dbReference type="EMBL" id="JAUSUR010000001">
    <property type="protein sequence ID" value="MDQ0359409.1"/>
    <property type="molecule type" value="Genomic_DNA"/>
</dbReference>
<dbReference type="NCBIfam" id="NF033218">
    <property type="entry name" value="anchor_AmaP"/>
    <property type="match status" value="1"/>
</dbReference>
<dbReference type="Proteomes" id="UP001230220">
    <property type="component" value="Unassembled WGS sequence"/>
</dbReference>
<proteinExistence type="predicted"/>
<feature type="transmembrane region" description="Helical" evidence="1">
    <location>
        <begin position="7"/>
        <end position="30"/>
    </location>
</feature>
<keyword evidence="3" id="KW-1185">Reference proteome</keyword>
<evidence type="ECO:0000256" key="1">
    <source>
        <dbReference type="SAM" id="Phobius"/>
    </source>
</evidence>
<keyword evidence="1" id="KW-0472">Membrane</keyword>